<gene>
    <name evidence="8" type="ORF">SMN809_LOCUS37984</name>
    <name evidence="9" type="ORF">SMN809_LOCUS52512</name>
</gene>
<accession>A0A8S2YMV6</accession>
<dbReference type="Pfam" id="PF02990">
    <property type="entry name" value="EMP70"/>
    <property type="match status" value="1"/>
</dbReference>
<dbReference type="EMBL" id="CAJOBI010097921">
    <property type="protein sequence ID" value="CAF4573912.1"/>
    <property type="molecule type" value="Genomic_DNA"/>
</dbReference>
<organism evidence="8 10">
    <name type="scientific">Rotaria magnacalcarata</name>
    <dbReference type="NCBI Taxonomy" id="392030"/>
    <lineage>
        <taxon>Eukaryota</taxon>
        <taxon>Metazoa</taxon>
        <taxon>Spiralia</taxon>
        <taxon>Gnathifera</taxon>
        <taxon>Rotifera</taxon>
        <taxon>Eurotatoria</taxon>
        <taxon>Bdelloidea</taxon>
        <taxon>Philodinida</taxon>
        <taxon>Philodinidae</taxon>
        <taxon>Rotaria</taxon>
    </lineage>
</organism>
<dbReference type="Proteomes" id="UP000676336">
    <property type="component" value="Unassembled WGS sequence"/>
</dbReference>
<evidence type="ECO:0000256" key="2">
    <source>
        <dbReference type="ARBA" id="ARBA00005227"/>
    </source>
</evidence>
<evidence type="ECO:0000256" key="6">
    <source>
        <dbReference type="ARBA" id="ARBA00023136"/>
    </source>
</evidence>
<dbReference type="InterPro" id="IPR004240">
    <property type="entry name" value="EMP70"/>
</dbReference>
<keyword evidence="4" id="KW-0732">Signal</keyword>
<dbReference type="GO" id="GO:0072657">
    <property type="term" value="P:protein localization to membrane"/>
    <property type="evidence" value="ECO:0007669"/>
    <property type="project" value="TreeGrafter"/>
</dbReference>
<comment type="caution">
    <text evidence="8">The sequence shown here is derived from an EMBL/GenBank/DDBJ whole genome shotgun (WGS) entry which is preliminary data.</text>
</comment>
<keyword evidence="6" id="KW-0472">Membrane</keyword>
<evidence type="ECO:0000256" key="4">
    <source>
        <dbReference type="ARBA" id="ARBA00022729"/>
    </source>
</evidence>
<proteinExistence type="inferred from homology"/>
<sequence length="35" mass="3800">DDGSEETGWKLVHGDVFRPPHRKNVLAALIGSGIQ</sequence>
<keyword evidence="3" id="KW-0812">Transmembrane</keyword>
<dbReference type="GO" id="GO:0016020">
    <property type="term" value="C:membrane"/>
    <property type="evidence" value="ECO:0007669"/>
    <property type="project" value="UniProtKB-SubCell"/>
</dbReference>
<comment type="subcellular location">
    <subcellularLocation>
        <location evidence="1">Membrane</location>
        <topology evidence="1">Multi-pass membrane protein</topology>
    </subcellularLocation>
</comment>
<keyword evidence="5" id="KW-1133">Transmembrane helix</keyword>
<evidence type="ECO:0000313" key="8">
    <source>
        <dbReference type="EMBL" id="CAF4573912.1"/>
    </source>
</evidence>
<dbReference type="PANTHER" id="PTHR10766">
    <property type="entry name" value="TRANSMEMBRANE 9 SUPERFAMILY PROTEIN"/>
    <property type="match status" value="1"/>
</dbReference>
<evidence type="ECO:0000313" key="9">
    <source>
        <dbReference type="EMBL" id="CAF4916941.1"/>
    </source>
</evidence>
<evidence type="ECO:0000256" key="3">
    <source>
        <dbReference type="ARBA" id="ARBA00022692"/>
    </source>
</evidence>
<reference evidence="8" key="1">
    <citation type="submission" date="2021-02" db="EMBL/GenBank/DDBJ databases">
        <authorList>
            <person name="Nowell W R."/>
        </authorList>
    </citation>
    <scope>NUCLEOTIDE SEQUENCE</scope>
</reference>
<dbReference type="EMBL" id="CAJOBI010178533">
    <property type="protein sequence ID" value="CAF4916941.1"/>
    <property type="molecule type" value="Genomic_DNA"/>
</dbReference>
<evidence type="ECO:0000313" key="10">
    <source>
        <dbReference type="Proteomes" id="UP000676336"/>
    </source>
</evidence>
<feature type="non-terminal residue" evidence="8">
    <location>
        <position position="35"/>
    </location>
</feature>
<evidence type="ECO:0000256" key="1">
    <source>
        <dbReference type="ARBA" id="ARBA00004141"/>
    </source>
</evidence>
<evidence type="ECO:0000256" key="5">
    <source>
        <dbReference type="ARBA" id="ARBA00022989"/>
    </source>
</evidence>
<evidence type="ECO:0000256" key="7">
    <source>
        <dbReference type="RuleBase" id="RU363079"/>
    </source>
</evidence>
<feature type="non-terminal residue" evidence="8">
    <location>
        <position position="1"/>
    </location>
</feature>
<protein>
    <recommendedName>
        <fullName evidence="7">Transmembrane 9 superfamily member</fullName>
    </recommendedName>
</protein>
<name>A0A8S2YMV6_9BILA</name>
<dbReference type="AlphaFoldDB" id="A0A8S2YMV6"/>
<comment type="similarity">
    <text evidence="2 7">Belongs to the nonaspanin (TM9SF) (TC 9.A.2) family.</text>
</comment>